<evidence type="ECO:0000256" key="9">
    <source>
        <dbReference type="ARBA" id="ARBA00071648"/>
    </source>
</evidence>
<feature type="binding site" evidence="10 13">
    <location>
        <position position="470"/>
    </location>
    <ligand>
        <name>Mn(2+)</name>
        <dbReference type="ChEBI" id="CHEBI:29035"/>
        <label>1</label>
    </ligand>
</feature>
<dbReference type="SUPFAM" id="SSF53649">
    <property type="entry name" value="Alkaline phosphatase-like"/>
    <property type="match status" value="1"/>
</dbReference>
<dbReference type="Proteomes" id="UP000323521">
    <property type="component" value="Chromosome"/>
</dbReference>
<dbReference type="Pfam" id="PF06415">
    <property type="entry name" value="iPGM_N"/>
    <property type="match status" value="1"/>
</dbReference>
<feature type="binding site" evidence="10 13">
    <location>
        <position position="410"/>
    </location>
    <ligand>
        <name>Mn(2+)</name>
        <dbReference type="ChEBI" id="CHEBI:29035"/>
        <label>1</label>
    </ligand>
</feature>
<evidence type="ECO:0000256" key="7">
    <source>
        <dbReference type="ARBA" id="ARBA00023211"/>
    </source>
</evidence>
<evidence type="ECO:0000256" key="11">
    <source>
        <dbReference type="PIRSR" id="PIRSR001492-1"/>
    </source>
</evidence>
<comment type="cofactor">
    <cofactor evidence="10">
        <name>Mn(2+)</name>
        <dbReference type="ChEBI" id="CHEBI:29035"/>
    </cofactor>
    <text evidence="10">Binds 2 manganese ions per subunit.</text>
</comment>
<keyword evidence="7 10" id="KW-0464">Manganese</keyword>
<evidence type="ECO:0000256" key="2">
    <source>
        <dbReference type="ARBA" id="ARBA00004798"/>
    </source>
</evidence>
<dbReference type="GO" id="GO:0004619">
    <property type="term" value="F:phosphoglycerate mutase activity"/>
    <property type="evidence" value="ECO:0007669"/>
    <property type="project" value="UniProtKB-UniRule"/>
</dbReference>
<dbReference type="PANTHER" id="PTHR31637:SF0">
    <property type="entry name" value="2,3-BISPHOSPHOGLYCERATE-INDEPENDENT PHOSPHOGLYCERATE MUTASE"/>
    <property type="match status" value="1"/>
</dbReference>
<evidence type="ECO:0000256" key="4">
    <source>
        <dbReference type="ARBA" id="ARBA00012026"/>
    </source>
</evidence>
<feature type="binding site" evidence="10 13">
    <location>
        <position position="70"/>
    </location>
    <ligand>
        <name>Mn(2+)</name>
        <dbReference type="ChEBI" id="CHEBI:29035"/>
        <label>2</label>
    </ligand>
</feature>
<dbReference type="Gene3D" id="3.40.720.10">
    <property type="entry name" value="Alkaline Phosphatase, subunit A"/>
    <property type="match status" value="1"/>
</dbReference>
<gene>
    <name evidence="10" type="primary">gpmI</name>
    <name evidence="16" type="ORF">DCMF_14590</name>
</gene>
<evidence type="ECO:0000256" key="10">
    <source>
        <dbReference type="HAMAP-Rule" id="MF_01038"/>
    </source>
</evidence>
<feature type="domain" description="Metalloenzyme" evidence="14">
    <location>
        <begin position="12"/>
        <end position="509"/>
    </location>
</feature>
<dbReference type="EC" id="5.4.2.12" evidence="4 10"/>
<keyword evidence="6 10" id="KW-0324">Glycolysis</keyword>
<proteinExistence type="inferred from homology"/>
<dbReference type="UniPathway" id="UPA00109">
    <property type="reaction ID" value="UER00186"/>
</dbReference>
<evidence type="ECO:0000256" key="3">
    <source>
        <dbReference type="ARBA" id="ARBA00008819"/>
    </source>
</evidence>
<dbReference type="InterPro" id="IPR011258">
    <property type="entry name" value="BPG-indep_PGM_N"/>
</dbReference>
<comment type="function">
    <text evidence="10">Catalyzes the interconversion of 2-phosphoglycerate and 3-phosphoglycerate.</text>
</comment>
<feature type="binding site" evidence="10 12">
    <location>
        <begin position="161"/>
        <end position="162"/>
    </location>
    <ligand>
        <name>substrate</name>
    </ligand>
</feature>
<evidence type="ECO:0000256" key="12">
    <source>
        <dbReference type="PIRSR" id="PIRSR001492-2"/>
    </source>
</evidence>
<feature type="binding site" evidence="10 12">
    <location>
        <position position="343"/>
    </location>
    <ligand>
        <name>substrate</name>
    </ligand>
</feature>
<comment type="similarity">
    <text evidence="3 10">Belongs to the BPG-independent phosphoglycerate mutase family.</text>
</comment>
<evidence type="ECO:0000313" key="16">
    <source>
        <dbReference type="EMBL" id="ATW25828.1"/>
    </source>
</evidence>
<dbReference type="InterPro" id="IPR036646">
    <property type="entry name" value="PGAM_B_sf"/>
</dbReference>
<organism evidence="16 17">
    <name type="scientific">Formimonas warabiya</name>
    <dbReference type="NCBI Taxonomy" id="1761012"/>
    <lineage>
        <taxon>Bacteria</taxon>
        <taxon>Bacillati</taxon>
        <taxon>Bacillota</taxon>
        <taxon>Clostridia</taxon>
        <taxon>Eubacteriales</taxon>
        <taxon>Peptococcaceae</taxon>
        <taxon>Candidatus Formimonas</taxon>
    </lineage>
</organism>
<dbReference type="FunFam" id="3.40.1450.10:FF:000001">
    <property type="entry name" value="2,3-bisphosphoglycerate-independent phosphoglycerate mutase"/>
    <property type="match status" value="1"/>
</dbReference>
<protein>
    <recommendedName>
        <fullName evidence="9 10">2,3-bisphosphoglycerate-independent phosphoglycerate mutase</fullName>
        <shortName evidence="10">BPG-independent PGAM</shortName>
        <shortName evidence="10">Phosphoglyceromutase</shortName>
        <shortName evidence="10">iPGM</shortName>
        <ecNumber evidence="4 10">5.4.2.12</ecNumber>
    </recommendedName>
</protein>
<dbReference type="GO" id="GO:0006007">
    <property type="term" value="P:glucose catabolic process"/>
    <property type="evidence" value="ECO:0007669"/>
    <property type="project" value="InterPro"/>
</dbReference>
<evidence type="ECO:0000256" key="13">
    <source>
        <dbReference type="PIRSR" id="PIRSR001492-3"/>
    </source>
</evidence>
<dbReference type="InterPro" id="IPR017850">
    <property type="entry name" value="Alkaline_phosphatase_core_sf"/>
</dbReference>
<evidence type="ECO:0000313" key="17">
    <source>
        <dbReference type="Proteomes" id="UP000323521"/>
    </source>
</evidence>
<dbReference type="AlphaFoldDB" id="A0A3G1KTN8"/>
<dbReference type="InterPro" id="IPR006124">
    <property type="entry name" value="Metalloenzyme"/>
</dbReference>
<dbReference type="InterPro" id="IPR005995">
    <property type="entry name" value="Pgm_bpd_ind"/>
</dbReference>
<feature type="binding site" evidence="10 12">
    <location>
        <position position="193"/>
    </location>
    <ligand>
        <name>substrate</name>
    </ligand>
</feature>
<evidence type="ECO:0000256" key="8">
    <source>
        <dbReference type="ARBA" id="ARBA00023235"/>
    </source>
</evidence>
<reference evidence="16 17" key="1">
    <citation type="submission" date="2016-10" db="EMBL/GenBank/DDBJ databases">
        <title>Complete Genome Sequence of Peptococcaceae strain DCMF.</title>
        <authorList>
            <person name="Edwards R.J."/>
            <person name="Holland S.I."/>
            <person name="Deshpande N.P."/>
            <person name="Wong Y.K."/>
            <person name="Ertan H."/>
            <person name="Manefield M."/>
            <person name="Russell T.L."/>
            <person name="Lee M.J."/>
        </authorList>
    </citation>
    <scope>NUCLEOTIDE SEQUENCE [LARGE SCALE GENOMIC DNA]</scope>
    <source>
        <strain evidence="16 17">DCMF</strain>
    </source>
</reference>
<feature type="binding site" evidence="10 13">
    <location>
        <position position="451"/>
    </location>
    <ligand>
        <name>Mn(2+)</name>
        <dbReference type="ChEBI" id="CHEBI:29035"/>
        <label>2</label>
    </ligand>
</feature>
<comment type="subunit">
    <text evidence="10">Monomer.</text>
</comment>
<feature type="binding site" evidence="10 13">
    <location>
        <position position="414"/>
    </location>
    <ligand>
        <name>Mn(2+)</name>
        <dbReference type="ChEBI" id="CHEBI:29035"/>
        <label>1</label>
    </ligand>
</feature>
<evidence type="ECO:0000256" key="5">
    <source>
        <dbReference type="ARBA" id="ARBA00022723"/>
    </source>
</evidence>
<dbReference type="NCBIfam" id="TIGR01307">
    <property type="entry name" value="pgm_bpd_ind"/>
    <property type="match status" value="1"/>
</dbReference>
<evidence type="ECO:0000256" key="6">
    <source>
        <dbReference type="ARBA" id="ARBA00023152"/>
    </source>
</evidence>
<feature type="binding site" evidence="10 12">
    <location>
        <position position="199"/>
    </location>
    <ligand>
        <name>substrate</name>
    </ligand>
</feature>
<dbReference type="HAMAP" id="MF_01038">
    <property type="entry name" value="GpmI"/>
    <property type="match status" value="1"/>
</dbReference>
<feature type="active site" description="Phosphoserine intermediate" evidence="10 11">
    <location>
        <position position="70"/>
    </location>
</feature>
<comment type="catalytic activity">
    <reaction evidence="1 10">
        <text>(2R)-2-phosphoglycerate = (2R)-3-phosphoglycerate</text>
        <dbReference type="Rhea" id="RHEA:15901"/>
        <dbReference type="ChEBI" id="CHEBI:58272"/>
        <dbReference type="ChEBI" id="CHEBI:58289"/>
        <dbReference type="EC" id="5.4.2.12"/>
    </reaction>
</comment>
<keyword evidence="8 10" id="KW-0413">Isomerase</keyword>
<name>A0A3G1KTN8_FORW1</name>
<dbReference type="Pfam" id="PF01676">
    <property type="entry name" value="Metalloenzyme"/>
    <property type="match status" value="1"/>
</dbReference>
<evidence type="ECO:0000256" key="1">
    <source>
        <dbReference type="ARBA" id="ARBA00000370"/>
    </source>
</evidence>
<feature type="binding site" evidence="10 12">
    <location>
        <begin position="269"/>
        <end position="272"/>
    </location>
    <ligand>
        <name>substrate</name>
    </ligand>
</feature>
<dbReference type="Gene3D" id="3.40.1450.10">
    <property type="entry name" value="BPG-independent phosphoglycerate mutase, domain B"/>
    <property type="match status" value="1"/>
</dbReference>
<feature type="domain" description="BPG-independent PGAM N-terminal" evidence="15">
    <location>
        <begin position="90"/>
        <end position="306"/>
    </location>
</feature>
<dbReference type="KEGG" id="fwa:DCMF_14590"/>
<dbReference type="CDD" id="cd16010">
    <property type="entry name" value="iPGM"/>
    <property type="match status" value="1"/>
</dbReference>
<dbReference type="PIRSF" id="PIRSF001492">
    <property type="entry name" value="IPGAM"/>
    <property type="match status" value="1"/>
</dbReference>
<dbReference type="GO" id="GO:0005829">
    <property type="term" value="C:cytosol"/>
    <property type="evidence" value="ECO:0007669"/>
    <property type="project" value="TreeGrafter"/>
</dbReference>
<keyword evidence="5 10" id="KW-0479">Metal-binding</keyword>
<dbReference type="GO" id="GO:0030145">
    <property type="term" value="F:manganese ion binding"/>
    <property type="evidence" value="ECO:0007669"/>
    <property type="project" value="UniProtKB-UniRule"/>
</dbReference>
<accession>A0A3G1KTN8</accession>
<dbReference type="EMBL" id="CP017634">
    <property type="protein sequence ID" value="ATW25828.1"/>
    <property type="molecule type" value="Genomic_DNA"/>
</dbReference>
<comment type="pathway">
    <text evidence="2 10">Carbohydrate degradation; glycolysis; pyruvate from D-glyceraldehyde 3-phosphate: step 3/5.</text>
</comment>
<dbReference type="PANTHER" id="PTHR31637">
    <property type="entry name" value="2,3-BISPHOSPHOGLYCERATE-INDEPENDENT PHOSPHOGLYCERATE MUTASE"/>
    <property type="match status" value="1"/>
</dbReference>
<dbReference type="GO" id="GO:0006096">
    <property type="term" value="P:glycolytic process"/>
    <property type="evidence" value="ECO:0007669"/>
    <property type="project" value="UniProtKB-UniRule"/>
</dbReference>
<evidence type="ECO:0000259" key="14">
    <source>
        <dbReference type="Pfam" id="PF01676"/>
    </source>
</evidence>
<dbReference type="SUPFAM" id="SSF64158">
    <property type="entry name" value="2,3-Bisphosphoglycerate-independent phosphoglycerate mutase, substrate-binding domain"/>
    <property type="match status" value="1"/>
</dbReference>
<evidence type="ECO:0000259" key="15">
    <source>
        <dbReference type="Pfam" id="PF06415"/>
    </source>
</evidence>
<feature type="binding site" evidence="10 13">
    <location>
        <position position="20"/>
    </location>
    <ligand>
        <name>Mn(2+)</name>
        <dbReference type="ChEBI" id="CHEBI:29035"/>
        <label>2</label>
    </ligand>
</feature>
<feature type="binding site" evidence="10 13">
    <location>
        <position position="452"/>
    </location>
    <ligand>
        <name>Mn(2+)</name>
        <dbReference type="ChEBI" id="CHEBI:29035"/>
        <label>2</label>
    </ligand>
</feature>
<sequence length="521" mass="57523">MIGGNSVTSQGKPLVLTILDGWGLRDKAEGNAIACAWVPNYHRLWDAYPHTTLNASEEAVGLPEGQMGNSEVGHLNMGAGRVVFQEFTRITRAIRDKSFFENLVLLKAMEHAKANNSSLHLLGLLSDGGVHSHLDHLFALLEMARRQGLTKVYVHCFLDGRDVPPANAKEYILLLQQKFKELGFGAVATVMGRFYAMDRDKRWDRVDRAYRAMVYGEGIKAPLAQVAVEQSYDKRITDEFVEPTVIVDEAGNPKGTVQTGDSIIFYNFRADRAREITRAFVDEDFSGFDRGNNPPQVHYVCMTQYDATIQAPVAFPPQNLNQTLGQVLADRGLKQLRIAETEKYAHVTFFFNGGVEEPNPGEDRILIPSPQVATYNLQPQMSAYEVTAAVIDKIKSGIYDVIILNYANPDMVGHTGMMEAAEKAVEVVDECLGKVVEAVQEQGGITLITADHGNVECMIDEKTGEPLTAHTTDQVPFILVADQLKSAPLRSGALEDIAPTMLYLLGLEKPQEMTGNNLIIL</sequence>
<keyword evidence="17" id="KW-1185">Reference proteome</keyword>
<feature type="binding site" evidence="10 12">
    <location>
        <position position="131"/>
    </location>
    <ligand>
        <name>substrate</name>
    </ligand>
</feature>